<dbReference type="OrthoDB" id="4954742at2"/>
<sequence length="232" mass="25410">MAARYALYFAPLADRPLWDFGSATIGWDAETAAERPARPPTQALVPGWAEATAEPRRYGFHATLKAPFALAEGTRAEDLLAAAEAFAAAPRPVPQLRLDVRILAGFVALVPEEPSAALDALAAACVRDFDRFRRSLTPAERARRSPERLSPRQAEYLDRWGYPFVFEEFRFHMTLTGRLPPDEAEAARAALAAAHQQACGDGLTAVSTLAAFVQPSPGERFRILAAWPLRAR</sequence>
<dbReference type="Gene3D" id="3.90.1140.10">
    <property type="entry name" value="Cyclic phosphodiesterase"/>
    <property type="match status" value="1"/>
</dbReference>
<name>A0A5M6I706_9HYPH</name>
<evidence type="ECO:0000313" key="2">
    <source>
        <dbReference type="Proteomes" id="UP000323886"/>
    </source>
</evidence>
<dbReference type="AlphaFoldDB" id="A0A5M6I706"/>
<protein>
    <submittedName>
        <fullName evidence="1">DUF1045 domain-containing protein</fullName>
    </submittedName>
</protein>
<gene>
    <name evidence="1" type="ORF">F1193_00455</name>
</gene>
<organism evidence="1 2">
    <name type="scientific">Blastochloris sulfoviridis</name>
    <dbReference type="NCBI Taxonomy" id="50712"/>
    <lineage>
        <taxon>Bacteria</taxon>
        <taxon>Pseudomonadati</taxon>
        <taxon>Pseudomonadota</taxon>
        <taxon>Alphaproteobacteria</taxon>
        <taxon>Hyphomicrobiales</taxon>
        <taxon>Blastochloridaceae</taxon>
        <taxon>Blastochloris</taxon>
    </lineage>
</organism>
<accession>A0A5M6I706</accession>
<evidence type="ECO:0000313" key="1">
    <source>
        <dbReference type="EMBL" id="KAA5603598.1"/>
    </source>
</evidence>
<dbReference type="NCBIfam" id="TIGR03223">
    <property type="entry name" value="Phn_opern_protn"/>
    <property type="match status" value="1"/>
</dbReference>
<dbReference type="EMBL" id="VWPL01000001">
    <property type="protein sequence ID" value="KAA5603598.1"/>
    <property type="molecule type" value="Genomic_DNA"/>
</dbReference>
<proteinExistence type="predicted"/>
<keyword evidence="2" id="KW-1185">Reference proteome</keyword>
<dbReference type="PIRSF" id="PIRSF033328">
    <property type="entry name" value="Phest_Mll4975"/>
    <property type="match status" value="1"/>
</dbReference>
<dbReference type="InterPro" id="IPR009389">
    <property type="entry name" value="DUF1045"/>
</dbReference>
<dbReference type="Pfam" id="PF06299">
    <property type="entry name" value="DUF1045"/>
    <property type="match status" value="1"/>
</dbReference>
<comment type="caution">
    <text evidence="1">The sequence shown here is derived from an EMBL/GenBank/DDBJ whole genome shotgun (WGS) entry which is preliminary data.</text>
</comment>
<dbReference type="Proteomes" id="UP000323886">
    <property type="component" value="Unassembled WGS sequence"/>
</dbReference>
<reference evidence="1 2" key="1">
    <citation type="submission" date="2019-09" db="EMBL/GenBank/DDBJ databases">
        <title>Draft Whole-Genome sequence of Blastochloris sulfoviridis DSM 729.</title>
        <authorList>
            <person name="Meyer T.E."/>
            <person name="Kyndt J.A."/>
        </authorList>
    </citation>
    <scope>NUCLEOTIDE SEQUENCE [LARGE SCALE GENOMIC DNA]</scope>
    <source>
        <strain evidence="1 2">DSM 729</strain>
    </source>
</reference>
<dbReference type="RefSeq" id="WP_150095708.1">
    <property type="nucleotide sequence ID" value="NZ_VWPL01000001.1"/>
</dbReference>